<accession>A0A0D9W0R4</accession>
<dbReference type="SUPFAM" id="SSF52058">
    <property type="entry name" value="L domain-like"/>
    <property type="match status" value="1"/>
</dbReference>
<dbReference type="EnsemblPlants" id="LPERR03G33130.1">
    <property type="protein sequence ID" value="LPERR03G33130.1"/>
    <property type="gene ID" value="LPERR03G33130"/>
</dbReference>
<reference evidence="4" key="2">
    <citation type="submission" date="2013-12" db="EMBL/GenBank/DDBJ databases">
        <authorList>
            <person name="Yu Y."/>
            <person name="Lee S."/>
            <person name="de Baynast K."/>
            <person name="Wissotski M."/>
            <person name="Liu L."/>
            <person name="Talag J."/>
            <person name="Goicoechea J."/>
            <person name="Angelova A."/>
            <person name="Jetty R."/>
            <person name="Kudrna D."/>
            <person name="Golser W."/>
            <person name="Rivera L."/>
            <person name="Zhang J."/>
            <person name="Wing R."/>
        </authorList>
    </citation>
    <scope>NUCLEOTIDE SEQUENCE</scope>
</reference>
<protein>
    <recommendedName>
        <fullName evidence="2">F-box domain-containing protein</fullName>
    </recommendedName>
</protein>
<dbReference type="InterPro" id="IPR053781">
    <property type="entry name" value="F-box_AtFBL13-like"/>
</dbReference>
<feature type="domain" description="F-box" evidence="2">
    <location>
        <begin position="1024"/>
        <end position="1064"/>
    </location>
</feature>
<dbReference type="PANTHER" id="PTHR34709">
    <property type="entry name" value="OS10G0396666 PROTEIN"/>
    <property type="match status" value="1"/>
</dbReference>
<reference evidence="3" key="3">
    <citation type="submission" date="2015-04" db="UniProtKB">
        <authorList>
            <consortium name="EnsemblPlants"/>
        </authorList>
    </citation>
    <scope>IDENTIFICATION</scope>
</reference>
<dbReference type="SUPFAM" id="SSF81383">
    <property type="entry name" value="F-box domain"/>
    <property type="match status" value="2"/>
</dbReference>
<reference evidence="3 4" key="1">
    <citation type="submission" date="2012-08" db="EMBL/GenBank/DDBJ databases">
        <title>Oryza genome evolution.</title>
        <authorList>
            <person name="Wing R.A."/>
        </authorList>
    </citation>
    <scope>NUCLEOTIDE SEQUENCE</scope>
</reference>
<evidence type="ECO:0000256" key="1">
    <source>
        <dbReference type="SAM" id="MobiDB-lite"/>
    </source>
</evidence>
<feature type="domain" description="F-box" evidence="2">
    <location>
        <begin position="1556"/>
        <end position="1596"/>
    </location>
</feature>
<keyword evidence="4" id="KW-1185">Reference proteome</keyword>
<dbReference type="Pfam" id="PF00646">
    <property type="entry name" value="F-box"/>
    <property type="match status" value="2"/>
</dbReference>
<dbReference type="PANTHER" id="PTHR34709:SF28">
    <property type="entry name" value="OS08G0272601 PROTEIN"/>
    <property type="match status" value="1"/>
</dbReference>
<dbReference type="HOGENOM" id="CLU_244200_0_0_1"/>
<evidence type="ECO:0000259" key="2">
    <source>
        <dbReference type="SMART" id="SM00256"/>
    </source>
</evidence>
<proteinExistence type="predicted"/>
<dbReference type="CDD" id="cd22160">
    <property type="entry name" value="F-box_AtFBL13-like"/>
    <property type="match status" value="1"/>
</dbReference>
<dbReference type="Proteomes" id="UP000032180">
    <property type="component" value="Chromosome 3"/>
</dbReference>
<feature type="region of interest" description="Disordered" evidence="1">
    <location>
        <begin position="1524"/>
        <end position="1548"/>
    </location>
</feature>
<dbReference type="Gramene" id="LPERR03G33130.1">
    <property type="protein sequence ID" value="LPERR03G33130.1"/>
    <property type="gene ID" value="LPERR03G33130"/>
</dbReference>
<dbReference type="eggNOG" id="ENOG502R49S">
    <property type="taxonomic scope" value="Eukaryota"/>
</dbReference>
<dbReference type="InterPro" id="IPR032675">
    <property type="entry name" value="LRR_dom_sf"/>
</dbReference>
<dbReference type="InterPro" id="IPR036047">
    <property type="entry name" value="F-box-like_dom_sf"/>
</dbReference>
<sequence>MILSLNNANLKLPTAVAFDSLTNLSLSDIQLTADSGGFLGHLLSSACSPRLQKLSLNYLDGLTELQLEARELLELSLEGALYQGYYARIELNTPKLRVLNLEYGPLETLIISAPKLEELTSSFIGWPDVKQLDIGGMPCVRRMDELHFDLIKNIPQLHHVTSLTIILELRMERTIMTGTACLLARCRFLRFLQLYMNFDIKEIDIRRFQGRKYETSLMELLYESSPALQKIKLNFQWNAITERRNLLRRFSFAEVGISLNDDVLAHILASLPTIADVVRACAVSRRRHHLQPRVPNLRFSFTDDISYQKDNFDDDDYLKQREKERVDGYISFVNRHVVKSFSLKLNYVPSTSRLDNNNNKFNSNKVIYELPSYTRLESMILSLNCATLKLPINVIFDSMTDFSLSNMRLVEGSGHLMSSVCCPCLRKLSLDEIDGLTELKLEANELMDLTLLGESCVDVFIELITPRLRVLKFDYIFLGALKISAQNLEEFSSTFVHWRNVEMGQLDMGDLSCVRILSDLELCSHGNPVDYANYNKYAIYLLQRCTSVECLRVFLYSAKLNIATIVTTTADNQATWKDHFRIKLPHLHEIQISGLLGLEYETSLMEALYESSPVLQKIQVKFDNKTAESKILLPRIPFNEVGRWETAPTADSDCKTLSRVAHWEFNVNPIMVLNEFPGSEKLEMMSLTLSGVGLRIPSNVTFHSLTHLSLINVLIEGGSVHLINRLLSPMCCPRLQRLRLHKVYCFKGLQLESSELVELSMKKMSSCGLELKTPNLRILRTEKVHLERLAILAPRLEEFTPSAKLINELSMLNIGDMPWGQTLRDITIRPRAHIGDYSNRNTIRLLRCCKFLRFLNVHLHLSKEEEYNDGEVDSMEDIPQLPHVTWLSIKISSCHFYGFTTSVARLLERCRFLKYLDLDMEPTTNEDQKGHDNISLEYLQEIKIINLHGQNNEARFIKLLYASAPVLKKMTVAFSTFGRHEKFLHQIAKKGKWLATFSRKVKRRRRDRSNHGGGAGRRNLIDHLGDDVLVHVIRFLPTHTDVARACAVSRRWRRLEPLAPVLRFVYPDRVSNPPQERIDRFVAFTNKILARRADQSDNAALIEHLSISLRLLHYRPHRMMKNGTEYALPFVDVAHVNDWIRYGLQRVSNSFALELSLPQNYYKNYNSNDDSNDGMVLDELPDSTKLETIILSLSNACLRFSAAVVYESVTHLSLKNVRLEEDSSRLLSTCCPRLKKLNLCGIVMMAVIEFHLKFDELIELSLDWIPNKLLVLEINTPRLHVLSINHMYVERLVNLAPRLEEFTFSNTTVVSMLDIRDTSCVRVLKRIELRSLRPNNYHDGPYSRTRIQLLQCCKFLEFLELNLSLSQEGSDLKEEFGMMKDIPQFPRVTSLSLQVSSYTVCGITTGSARVGSQKQMDHHIGIIPLEYLHDIKVNGIRGIGYDAWLMKFLYASAPNLKKMTVTFLYAFQRWHVAEMVGVKSEEFLNSITFAKEGKWVSCYNNGLPYPMFEWMPIKESKDVMQSTVTVDAKRRRPNSPPPPDHHTDGGGDGVNLISHLADDVLLHIIRFLPDAKHAVRTAAISRRWRHLWTRAAVLRSGTLCSAW</sequence>
<evidence type="ECO:0000313" key="3">
    <source>
        <dbReference type="EnsemblPlants" id="LPERR03G33130.1"/>
    </source>
</evidence>
<name>A0A0D9W0R4_9ORYZ</name>
<dbReference type="Gene3D" id="3.80.10.10">
    <property type="entry name" value="Ribonuclease Inhibitor"/>
    <property type="match status" value="3"/>
</dbReference>
<evidence type="ECO:0000313" key="4">
    <source>
        <dbReference type="Proteomes" id="UP000032180"/>
    </source>
</evidence>
<feature type="domain" description="F-box" evidence="2">
    <location>
        <begin position="259"/>
        <end position="310"/>
    </location>
</feature>
<organism evidence="3 4">
    <name type="scientific">Leersia perrieri</name>
    <dbReference type="NCBI Taxonomy" id="77586"/>
    <lineage>
        <taxon>Eukaryota</taxon>
        <taxon>Viridiplantae</taxon>
        <taxon>Streptophyta</taxon>
        <taxon>Embryophyta</taxon>
        <taxon>Tracheophyta</taxon>
        <taxon>Spermatophyta</taxon>
        <taxon>Magnoliopsida</taxon>
        <taxon>Liliopsida</taxon>
        <taxon>Poales</taxon>
        <taxon>Poaceae</taxon>
        <taxon>BOP clade</taxon>
        <taxon>Oryzoideae</taxon>
        <taxon>Oryzeae</taxon>
        <taxon>Oryzinae</taxon>
        <taxon>Leersia</taxon>
    </lineage>
</organism>
<dbReference type="InterPro" id="IPR001810">
    <property type="entry name" value="F-box_dom"/>
</dbReference>
<dbReference type="SMART" id="SM00256">
    <property type="entry name" value="FBOX"/>
    <property type="match status" value="3"/>
</dbReference>
<dbReference type="InterPro" id="IPR055312">
    <property type="entry name" value="FBL15-like"/>
</dbReference>
<dbReference type="SUPFAM" id="SSF52047">
    <property type="entry name" value="RNI-like"/>
    <property type="match status" value="2"/>
</dbReference>